<evidence type="ECO:0000256" key="3">
    <source>
        <dbReference type="ARBA" id="ARBA00013138"/>
    </source>
</evidence>
<protein>
    <recommendedName>
        <fullName evidence="4 9">LL-diaminopimelate aminotransferase</fullName>
        <shortName evidence="9">DAP-AT</shortName>
        <shortName evidence="9">DAP-aminotransferase</shortName>
        <shortName evidence="9">LL-DAP-aminotransferase</shortName>
        <ecNumber evidence="3 9">2.6.1.83</ecNumber>
    </recommendedName>
</protein>
<evidence type="ECO:0000256" key="1">
    <source>
        <dbReference type="ARBA" id="ARBA00001933"/>
    </source>
</evidence>
<dbReference type="Gene3D" id="3.90.1150.10">
    <property type="entry name" value="Aspartate Aminotransferase, domain 1"/>
    <property type="match status" value="1"/>
</dbReference>
<sequence length="409" mass="45402">MFRINDNFTKLPASYLFSEVARRVKVYTESNPGTDIIRMGIGDVTRPLCPAVVEALHAAVDEEAKGESFHGYGPEQGYGFLSEKIAEFDYRSRGIDIGTDEIFISDGAKSDTGNIGDILSTANRVAVTDPVYPVYVDTNVMGGRAGELGEDGRWSKIEYLPCTAENSFVPALPVNNPDVIYLCYPNNPTGTTLTRAQLKVWVDYCREHGALLLFDAAYEAYIREDDVPHSIYEIEGAKEVAIEFRSYSKTAGFTGIRLGYTVVPKELKGVDEAGRSVALNGLWRRRQTTKFNGASYLTQRGAEALYTPEGQRQVKESIDYYLENARMLRVGLAEAGYEVVGGVNSPYVWLKTPDGMSSWKFFDHLLERYHIVGTPGSGFGPSGEGYFRLTAFNTHENTRRCVDRLTGKS</sequence>
<evidence type="ECO:0000256" key="4">
    <source>
        <dbReference type="ARBA" id="ARBA00018052"/>
    </source>
</evidence>
<evidence type="ECO:0000256" key="10">
    <source>
        <dbReference type="RuleBase" id="RU000481"/>
    </source>
</evidence>
<gene>
    <name evidence="9" type="primary">dapL</name>
    <name evidence="12" type="ORF">E7747_15120</name>
</gene>
<evidence type="ECO:0000256" key="7">
    <source>
        <dbReference type="ARBA" id="ARBA00022898"/>
    </source>
</evidence>
<feature type="binding site" evidence="9">
    <location>
        <position position="187"/>
    </location>
    <ligand>
        <name>substrate</name>
    </ligand>
</feature>
<dbReference type="Proteomes" id="UP000297149">
    <property type="component" value="Chromosome"/>
</dbReference>
<feature type="binding site" evidence="9">
    <location>
        <position position="257"/>
    </location>
    <ligand>
        <name>pyridoxal 5'-phosphate</name>
        <dbReference type="ChEBI" id="CHEBI:597326"/>
    </ligand>
</feature>
<dbReference type="GO" id="GO:0010285">
    <property type="term" value="F:L,L-diaminopimelate aminotransferase activity"/>
    <property type="evidence" value="ECO:0007669"/>
    <property type="project" value="UniProtKB-UniRule"/>
</dbReference>
<name>A0A4P7W7A3_9BACT</name>
<dbReference type="GO" id="GO:0033362">
    <property type="term" value="P:lysine biosynthetic process via diaminopimelate, diaminopimelate-aminotransferase pathway"/>
    <property type="evidence" value="ECO:0007669"/>
    <property type="project" value="UniProtKB-UniRule"/>
</dbReference>
<dbReference type="EMBL" id="CP039396">
    <property type="protein sequence ID" value="QCD43470.1"/>
    <property type="molecule type" value="Genomic_DNA"/>
</dbReference>
<accession>A0A4P7W7A3</accession>
<evidence type="ECO:0000259" key="11">
    <source>
        <dbReference type="Pfam" id="PF00155"/>
    </source>
</evidence>
<dbReference type="Pfam" id="PF00155">
    <property type="entry name" value="Aminotran_1_2"/>
    <property type="match status" value="1"/>
</dbReference>
<dbReference type="NCBIfam" id="TIGR03542">
    <property type="entry name" value="DAPAT_plant"/>
    <property type="match status" value="1"/>
</dbReference>
<reference evidence="13" key="1">
    <citation type="submission" date="2019-02" db="EMBL/GenBank/DDBJ databases">
        <title>Isolation and identification of novel species under the genus Muribaculum.</title>
        <authorList>
            <person name="Miyake S."/>
            <person name="Ding Y."/>
            <person name="Low A."/>
            <person name="Soh M."/>
            <person name="Seedorf H."/>
        </authorList>
    </citation>
    <scope>NUCLEOTIDE SEQUENCE [LARGE SCALE GENOMIC DNA]</scope>
    <source>
        <strain evidence="13">H5</strain>
    </source>
</reference>
<evidence type="ECO:0000256" key="5">
    <source>
        <dbReference type="ARBA" id="ARBA00022576"/>
    </source>
</evidence>
<evidence type="ECO:0000313" key="13">
    <source>
        <dbReference type="Proteomes" id="UP000297149"/>
    </source>
</evidence>
<evidence type="ECO:0000256" key="6">
    <source>
        <dbReference type="ARBA" id="ARBA00022679"/>
    </source>
</evidence>
<keyword evidence="7 9" id="KW-0663">Pyridoxal phosphate</keyword>
<dbReference type="PROSITE" id="PS00105">
    <property type="entry name" value="AA_TRANSFER_CLASS_1"/>
    <property type="match status" value="1"/>
</dbReference>
<dbReference type="RefSeq" id="WP_136416837.1">
    <property type="nucleotide sequence ID" value="NZ_CP039396.1"/>
</dbReference>
<evidence type="ECO:0000256" key="2">
    <source>
        <dbReference type="ARBA" id="ARBA00004982"/>
    </source>
</evidence>
<organism evidence="12 13">
    <name type="scientific">Duncaniella dubosii</name>
    <dbReference type="NCBI Taxonomy" id="2518971"/>
    <lineage>
        <taxon>Bacteria</taxon>
        <taxon>Pseudomonadati</taxon>
        <taxon>Bacteroidota</taxon>
        <taxon>Bacteroidia</taxon>
        <taxon>Bacteroidales</taxon>
        <taxon>Muribaculaceae</taxon>
        <taxon>Duncaniella</taxon>
    </lineage>
</organism>
<feature type="binding site" evidence="9">
    <location>
        <begin position="108"/>
        <end position="109"/>
    </location>
    <ligand>
        <name>pyridoxal 5'-phosphate</name>
        <dbReference type="ChEBI" id="CHEBI:597326"/>
    </ligand>
</feature>
<feature type="binding site" evidence="9">
    <location>
        <position position="72"/>
    </location>
    <ligand>
        <name>pyridoxal 5'-phosphate</name>
        <dbReference type="ChEBI" id="CHEBI:597326"/>
    </ligand>
</feature>
<feature type="binding site" evidence="9">
    <location>
        <begin position="246"/>
        <end position="248"/>
    </location>
    <ligand>
        <name>pyridoxal 5'-phosphate</name>
        <dbReference type="ChEBI" id="CHEBI:597326"/>
    </ligand>
</feature>
<dbReference type="Gene3D" id="3.40.640.10">
    <property type="entry name" value="Type I PLP-dependent aspartate aminotransferase-like (Major domain)"/>
    <property type="match status" value="1"/>
</dbReference>
<dbReference type="InterPro" id="IPR004838">
    <property type="entry name" value="NHTrfase_class1_PyrdxlP-BS"/>
</dbReference>
<comment type="subunit">
    <text evidence="9">Homodimer.</text>
</comment>
<feature type="binding site" evidence="9">
    <location>
        <position position="292"/>
    </location>
    <ligand>
        <name>substrate</name>
    </ligand>
</feature>
<dbReference type="InterPro" id="IPR019942">
    <property type="entry name" value="DapL/ALD1"/>
</dbReference>
<evidence type="ECO:0000256" key="9">
    <source>
        <dbReference type="HAMAP-Rule" id="MF_01642"/>
    </source>
</evidence>
<feature type="binding site" evidence="9">
    <location>
        <position position="109"/>
    </location>
    <ligand>
        <name>substrate</name>
    </ligand>
</feature>
<dbReference type="FunFam" id="3.40.640.10:FF:000099">
    <property type="entry name" value="LL-diaminopimelate aminotransferase, chloroplastic"/>
    <property type="match status" value="1"/>
</dbReference>
<evidence type="ECO:0000256" key="8">
    <source>
        <dbReference type="ARBA" id="ARBA00051934"/>
    </source>
</evidence>
<comment type="pathway">
    <text evidence="2 9">Amino-acid biosynthesis; L-lysine biosynthesis via DAP pathway; LL-2,6-diaminopimelate from (S)-tetrahydrodipicolinate (aminotransferase route): step 1/1.</text>
</comment>
<dbReference type="HAMAP" id="MF_01642">
    <property type="entry name" value="DapL_aminotrans_1"/>
    <property type="match status" value="1"/>
</dbReference>
<feature type="binding site" evidence="9">
    <location>
        <position position="42"/>
    </location>
    <ligand>
        <name>substrate</name>
    </ligand>
</feature>
<dbReference type="InterPro" id="IPR004839">
    <property type="entry name" value="Aminotransferase_I/II_large"/>
</dbReference>
<dbReference type="CDD" id="cd00609">
    <property type="entry name" value="AAT_like"/>
    <property type="match status" value="1"/>
</dbReference>
<dbReference type="KEGG" id="ddb:E7747_15120"/>
<feature type="binding site" evidence="9">
    <location>
        <position position="132"/>
    </location>
    <ligand>
        <name>substrate</name>
    </ligand>
</feature>
<feature type="domain" description="Aminotransferase class I/classII large" evidence="11">
    <location>
        <begin position="35"/>
        <end position="405"/>
    </location>
</feature>
<keyword evidence="13" id="KW-1185">Reference proteome</keyword>
<dbReference type="EC" id="2.6.1.83" evidence="3 9"/>
<dbReference type="AlphaFoldDB" id="A0A4P7W7A3"/>
<comment type="function">
    <text evidence="9">Involved in the synthesis of meso-diaminopimelate (m-DAP or DL-DAP), required for both lysine and peptidoglycan biosynthesis. Catalyzes the direct conversion of tetrahydrodipicolinate to LL-diaminopimelate.</text>
</comment>
<feature type="binding site" evidence="9">
    <location>
        <position position="388"/>
    </location>
    <ligand>
        <name>substrate</name>
    </ligand>
</feature>
<comment type="cofactor">
    <cofactor evidence="1 9 10">
        <name>pyridoxal 5'-phosphate</name>
        <dbReference type="ChEBI" id="CHEBI:597326"/>
    </cofactor>
</comment>
<keyword evidence="6 9" id="KW-0808">Transferase</keyword>
<dbReference type="InterPro" id="IPR015422">
    <property type="entry name" value="PyrdxlP-dep_Trfase_small"/>
</dbReference>
<comment type="similarity">
    <text evidence="9">Belongs to the class-I pyridoxal-phosphate-dependent aminotransferase family. LL-diaminopimelate aminotransferase subfamily.</text>
</comment>
<dbReference type="GO" id="GO:0030170">
    <property type="term" value="F:pyridoxal phosphate binding"/>
    <property type="evidence" value="ECO:0007669"/>
    <property type="project" value="UniProtKB-UniRule"/>
</dbReference>
<keyword evidence="5 9" id="KW-0032">Aminotransferase</keyword>
<feature type="binding site" evidence="9">
    <location>
        <position position="218"/>
    </location>
    <ligand>
        <name>pyridoxal 5'-phosphate</name>
        <dbReference type="ChEBI" id="CHEBI:597326"/>
    </ligand>
</feature>
<feature type="binding site" evidence="9">
    <location>
        <position position="15"/>
    </location>
    <ligand>
        <name>substrate</name>
    </ligand>
</feature>
<dbReference type="InterPro" id="IPR015424">
    <property type="entry name" value="PyrdxlP-dep_Trfase"/>
</dbReference>
<feature type="binding site" evidence="9">
    <location>
        <position position="187"/>
    </location>
    <ligand>
        <name>pyridoxal 5'-phosphate</name>
        <dbReference type="ChEBI" id="CHEBI:597326"/>
    </ligand>
</feature>
<evidence type="ECO:0000313" key="12">
    <source>
        <dbReference type="EMBL" id="QCD43470.1"/>
    </source>
</evidence>
<dbReference type="SUPFAM" id="SSF53383">
    <property type="entry name" value="PLP-dependent transferases"/>
    <property type="match status" value="1"/>
</dbReference>
<feature type="modified residue" description="N6-(pyridoxal phosphate)lysine" evidence="9">
    <location>
        <position position="249"/>
    </location>
</feature>
<comment type="catalytic activity">
    <reaction evidence="8 9">
        <text>(2S,6S)-2,6-diaminopimelate + 2-oxoglutarate = (S)-2,3,4,5-tetrahydrodipicolinate + L-glutamate + H2O + H(+)</text>
        <dbReference type="Rhea" id="RHEA:23988"/>
        <dbReference type="ChEBI" id="CHEBI:15377"/>
        <dbReference type="ChEBI" id="CHEBI:15378"/>
        <dbReference type="ChEBI" id="CHEBI:16810"/>
        <dbReference type="ChEBI" id="CHEBI:16845"/>
        <dbReference type="ChEBI" id="CHEBI:29985"/>
        <dbReference type="ChEBI" id="CHEBI:57609"/>
        <dbReference type="EC" id="2.6.1.83"/>
    </reaction>
</comment>
<dbReference type="PANTHER" id="PTHR43144">
    <property type="entry name" value="AMINOTRANSFERASE"/>
    <property type="match status" value="1"/>
</dbReference>
<feature type="binding site" evidence="9">
    <location>
        <position position="132"/>
    </location>
    <ligand>
        <name>pyridoxal 5'-phosphate</name>
        <dbReference type="ChEBI" id="CHEBI:597326"/>
    </ligand>
</feature>
<proteinExistence type="inferred from homology"/>
<dbReference type="InterPro" id="IPR015421">
    <property type="entry name" value="PyrdxlP-dep_Trfase_major"/>
</dbReference>
<feature type="binding site" evidence="9">
    <location>
        <position position="292"/>
    </location>
    <ligand>
        <name>pyridoxal 5'-phosphate</name>
        <dbReference type="ChEBI" id="CHEBI:597326"/>
    </ligand>
</feature>
<dbReference type="UniPathway" id="UPA00034">
    <property type="reaction ID" value="UER00466"/>
</dbReference>